<keyword evidence="4" id="KW-0175">Coiled coil</keyword>
<protein>
    <submittedName>
        <fullName evidence="6">Methyl-accepting chemotaxis protein</fullName>
    </submittedName>
</protein>
<keyword evidence="7" id="KW-1185">Reference proteome</keyword>
<evidence type="ECO:0000256" key="2">
    <source>
        <dbReference type="ARBA" id="ARBA00029447"/>
    </source>
</evidence>
<dbReference type="Proteomes" id="UP000680304">
    <property type="component" value="Unassembled WGS sequence"/>
</dbReference>
<evidence type="ECO:0000256" key="4">
    <source>
        <dbReference type="SAM" id="Coils"/>
    </source>
</evidence>
<dbReference type="PRINTS" id="PR00260">
    <property type="entry name" value="CHEMTRNSDUCR"/>
</dbReference>
<dbReference type="SUPFAM" id="SSF46458">
    <property type="entry name" value="Globin-like"/>
    <property type="match status" value="1"/>
</dbReference>
<dbReference type="PANTHER" id="PTHR32089">
    <property type="entry name" value="METHYL-ACCEPTING CHEMOTAXIS PROTEIN MCPB"/>
    <property type="match status" value="1"/>
</dbReference>
<dbReference type="SMART" id="SM00283">
    <property type="entry name" value="MA"/>
    <property type="match status" value="1"/>
</dbReference>
<dbReference type="InterPro" id="IPR012292">
    <property type="entry name" value="Globin/Proto"/>
</dbReference>
<dbReference type="CDD" id="cd01068">
    <property type="entry name" value="globin_sensor"/>
    <property type="match status" value="1"/>
</dbReference>
<evidence type="ECO:0000313" key="7">
    <source>
        <dbReference type="Proteomes" id="UP000680304"/>
    </source>
</evidence>
<reference evidence="6 7" key="1">
    <citation type="submission" date="2021-04" db="EMBL/GenBank/DDBJ databases">
        <title>Draft genome sequence of Paenibacillus cisolokensis, LC2-13A.</title>
        <authorList>
            <person name="Uke A."/>
            <person name="Chhe C."/>
            <person name="Baramee S."/>
            <person name="Kosugi A."/>
        </authorList>
    </citation>
    <scope>NUCLEOTIDE SEQUENCE [LARGE SCALE GENOMIC DNA]</scope>
    <source>
        <strain evidence="6 7">LC2-13A</strain>
    </source>
</reference>
<dbReference type="PANTHER" id="PTHR32089:SF112">
    <property type="entry name" value="LYSOZYME-LIKE PROTEIN-RELATED"/>
    <property type="match status" value="1"/>
</dbReference>
<dbReference type="PROSITE" id="PS50111">
    <property type="entry name" value="CHEMOTAXIS_TRANSDUC_2"/>
    <property type="match status" value="1"/>
</dbReference>
<evidence type="ECO:0000256" key="1">
    <source>
        <dbReference type="ARBA" id="ARBA00023224"/>
    </source>
</evidence>
<keyword evidence="1 3" id="KW-0807">Transducer</keyword>
<dbReference type="InterPro" id="IPR039379">
    <property type="entry name" value="Protoglobin_sensor_dom"/>
</dbReference>
<dbReference type="InterPro" id="IPR004090">
    <property type="entry name" value="Chemotax_Me-accpt_rcpt"/>
</dbReference>
<dbReference type="Pfam" id="PF11563">
    <property type="entry name" value="Protoglobin"/>
    <property type="match status" value="1"/>
</dbReference>
<proteinExistence type="inferred from homology"/>
<comment type="caution">
    <text evidence="6">The sequence shown here is derived from an EMBL/GenBank/DDBJ whole genome shotgun (WGS) entry which is preliminary data.</text>
</comment>
<dbReference type="Pfam" id="PF00015">
    <property type="entry name" value="MCPsignal"/>
    <property type="match status" value="1"/>
</dbReference>
<dbReference type="EMBL" id="BOVJ01000088">
    <property type="protein sequence ID" value="GIQ64282.1"/>
    <property type="molecule type" value="Genomic_DNA"/>
</dbReference>
<sequence>MINVSAQRKVQIEYTGITEEDLRLLAASRPIFEQLADVVVDRLYAHIQKQPYLMSIIERFSTIERLKETQKEYWLSITSGVIDDAFIENRIRVGLIHSRIGLTTDWYLGTYMIYLDIATPALEAASPDRWRSIVHALSKMFNFDSQLVLEAYLQQEQQQLKELADTRKQLLGTITQTVQELAGMVVELDEGAQTIAETAVSTSQAQDKTNQLLSDLRENIEGITEMGELIRDISDQTHLLGLNAAIEAARAGEQGRGFEVVANEVRKLAGSSREALERIESRLAEIEAKIAEVRKESEATTEMADRQAARSQELAAYVQMIEKITKELQKWIDLTSD</sequence>
<evidence type="ECO:0000256" key="3">
    <source>
        <dbReference type="PROSITE-ProRule" id="PRU00284"/>
    </source>
</evidence>
<dbReference type="RefSeq" id="WP_213529070.1">
    <property type="nucleotide sequence ID" value="NZ_BOVJ01000088.1"/>
</dbReference>
<organism evidence="6 7">
    <name type="scientific">Paenibacillus cisolokensis</name>
    <dbReference type="NCBI Taxonomy" id="1658519"/>
    <lineage>
        <taxon>Bacteria</taxon>
        <taxon>Bacillati</taxon>
        <taxon>Bacillota</taxon>
        <taxon>Bacilli</taxon>
        <taxon>Bacillales</taxon>
        <taxon>Paenibacillaceae</taxon>
        <taxon>Paenibacillus</taxon>
    </lineage>
</organism>
<feature type="domain" description="Methyl-accepting transducer" evidence="5">
    <location>
        <begin position="171"/>
        <end position="337"/>
    </location>
</feature>
<dbReference type="Gene3D" id="1.10.287.950">
    <property type="entry name" value="Methyl-accepting chemotaxis protein"/>
    <property type="match status" value="1"/>
</dbReference>
<dbReference type="InterPro" id="IPR004089">
    <property type="entry name" value="MCPsignal_dom"/>
</dbReference>
<feature type="coiled-coil region" evidence="4">
    <location>
        <begin position="269"/>
        <end position="303"/>
    </location>
</feature>
<dbReference type="Gene3D" id="1.10.490.10">
    <property type="entry name" value="Globins"/>
    <property type="match status" value="1"/>
</dbReference>
<dbReference type="SUPFAM" id="SSF58104">
    <property type="entry name" value="Methyl-accepting chemotaxis protein (MCP) signaling domain"/>
    <property type="match status" value="1"/>
</dbReference>
<evidence type="ECO:0000259" key="5">
    <source>
        <dbReference type="PROSITE" id="PS50111"/>
    </source>
</evidence>
<accession>A0ABQ4N7V3</accession>
<name>A0ABQ4N7V3_9BACL</name>
<evidence type="ECO:0000313" key="6">
    <source>
        <dbReference type="EMBL" id="GIQ64282.1"/>
    </source>
</evidence>
<comment type="similarity">
    <text evidence="2">Belongs to the methyl-accepting chemotaxis (MCP) protein family.</text>
</comment>
<dbReference type="InterPro" id="IPR044398">
    <property type="entry name" value="Globin-sensor_dom"/>
</dbReference>
<dbReference type="InterPro" id="IPR009050">
    <property type="entry name" value="Globin-like_sf"/>
</dbReference>
<gene>
    <name evidence="6" type="ORF">PACILC2_28500</name>
</gene>